<dbReference type="AlphaFoldDB" id="A0A0K0D467"/>
<evidence type="ECO:0000256" key="7">
    <source>
        <dbReference type="ARBA" id="ARBA00022801"/>
    </source>
</evidence>
<evidence type="ECO:0000256" key="1">
    <source>
        <dbReference type="ARBA" id="ARBA00001936"/>
    </source>
</evidence>
<reference evidence="14" key="2">
    <citation type="submission" date="2017-02" db="UniProtKB">
        <authorList>
            <consortium name="WormBaseParasite"/>
        </authorList>
    </citation>
    <scope>IDENTIFICATION</scope>
</reference>
<evidence type="ECO:0000256" key="6">
    <source>
        <dbReference type="ARBA" id="ARBA00022759"/>
    </source>
</evidence>
<sequence length="341" mass="39214">LLLCMDFVFSWKENHPGTTSYQLNGNCAGSRTINCGFVHILLQFSWYQWNNVKSSMLLNTSPEFELAVYTICALTGGQIDQCCPSISSSMTKKHYGHSKKKHTEDDPGLQALVDEMRASDVDKANPDDYTLSWGKEESNEPHNVPLFTYVNETLFQRPAYSTLITVFQEKLFTPEVCSDEPEMTGFRKAQLQQVFNTWTNTSVFNLAFNYLHQKDALKEFLWNLWFGTYSRCDGPLGSSGWEHVFIGEWKDRIVDGQHNWQRYYLLQKSNLIRYYGYYSHVANLTGTFKYKWDSETKRKGGFLIGTSPGWLLGMVKLSSAQVLSVVIQKKTKHISPRPTFC</sequence>
<protein>
    <submittedName>
        <fullName evidence="14">Endoribonuclease</fullName>
    </submittedName>
</protein>
<keyword evidence="8 11" id="KW-0694">RNA-binding</keyword>
<evidence type="ECO:0000256" key="9">
    <source>
        <dbReference type="ARBA" id="ARBA00023211"/>
    </source>
</evidence>
<evidence type="ECO:0000313" key="14">
    <source>
        <dbReference type="WBParaSite" id="ACAC_0000486201-mRNA-1"/>
    </source>
</evidence>
<organism evidence="13 14">
    <name type="scientific">Angiostrongylus cantonensis</name>
    <name type="common">Rat lungworm</name>
    <dbReference type="NCBI Taxonomy" id="6313"/>
    <lineage>
        <taxon>Eukaryota</taxon>
        <taxon>Metazoa</taxon>
        <taxon>Ecdysozoa</taxon>
        <taxon>Nematoda</taxon>
        <taxon>Chromadorea</taxon>
        <taxon>Rhabditida</taxon>
        <taxon>Rhabditina</taxon>
        <taxon>Rhabditomorpha</taxon>
        <taxon>Strongyloidea</taxon>
        <taxon>Metastrongylidae</taxon>
        <taxon>Angiostrongylus</taxon>
    </lineage>
</organism>
<keyword evidence="5 11" id="KW-0479">Metal-binding</keyword>
<evidence type="ECO:0000256" key="5">
    <source>
        <dbReference type="ARBA" id="ARBA00022723"/>
    </source>
</evidence>
<keyword evidence="4 11" id="KW-0540">Nuclease</keyword>
<feature type="domain" description="EndoU" evidence="12">
    <location>
        <begin position="105"/>
        <end position="341"/>
    </location>
</feature>
<dbReference type="InterPro" id="IPR039787">
    <property type="entry name" value="ENDOU"/>
</dbReference>
<comment type="similarity">
    <text evidence="2 11">Belongs to the ENDOU family.</text>
</comment>
<keyword evidence="9 11" id="KW-0464">Manganese</keyword>
<dbReference type="PANTHER" id="PTHR12439">
    <property type="entry name" value="PLACENTAL PROTEIN 11-RELATED"/>
    <property type="match status" value="1"/>
</dbReference>
<comment type="subunit">
    <text evidence="3 11">Monomer.</text>
</comment>
<dbReference type="InterPro" id="IPR018998">
    <property type="entry name" value="EndoU_C"/>
</dbReference>
<dbReference type="GO" id="GO:0003723">
    <property type="term" value="F:RNA binding"/>
    <property type="evidence" value="ECO:0007669"/>
    <property type="project" value="UniProtKB-UniRule"/>
</dbReference>
<keyword evidence="13" id="KW-1185">Reference proteome</keyword>
<keyword evidence="7 11" id="KW-0378">Hydrolase</keyword>
<proteinExistence type="inferred from homology"/>
<dbReference type="PROSITE" id="PS51959">
    <property type="entry name" value="ENDOU"/>
    <property type="match status" value="1"/>
</dbReference>
<evidence type="ECO:0000256" key="10">
    <source>
        <dbReference type="ARBA" id="ARBA00023239"/>
    </source>
</evidence>
<dbReference type="WBParaSite" id="ACAC_0000486201-mRNA-1">
    <property type="protein sequence ID" value="ACAC_0000486201-mRNA-1"/>
    <property type="gene ID" value="ACAC_0000486201"/>
</dbReference>
<reference evidence="13" key="1">
    <citation type="submission" date="2012-09" db="EMBL/GenBank/DDBJ databases">
        <authorList>
            <person name="Martin A.A."/>
        </authorList>
    </citation>
    <scope>NUCLEOTIDE SEQUENCE</scope>
</reference>
<keyword evidence="10" id="KW-0456">Lyase</keyword>
<dbReference type="CDD" id="cd21159">
    <property type="entry name" value="XendoU"/>
    <property type="match status" value="1"/>
</dbReference>
<dbReference type="PANTHER" id="PTHR12439:SF42">
    <property type="entry name" value="ENDORIBONUCLEASE-RELATED"/>
    <property type="match status" value="1"/>
</dbReference>
<evidence type="ECO:0000313" key="13">
    <source>
        <dbReference type="Proteomes" id="UP000035642"/>
    </source>
</evidence>
<dbReference type="SUPFAM" id="SSF142877">
    <property type="entry name" value="EndoU-like"/>
    <property type="match status" value="2"/>
</dbReference>
<dbReference type="GO" id="GO:0004521">
    <property type="term" value="F:RNA endonuclease activity"/>
    <property type="evidence" value="ECO:0007669"/>
    <property type="project" value="UniProtKB-UniRule"/>
</dbReference>
<evidence type="ECO:0000256" key="11">
    <source>
        <dbReference type="RuleBase" id="RU367085"/>
    </source>
</evidence>
<evidence type="ECO:0000256" key="2">
    <source>
        <dbReference type="ARBA" id="ARBA00010168"/>
    </source>
</evidence>
<dbReference type="GO" id="GO:0016829">
    <property type="term" value="F:lyase activity"/>
    <property type="evidence" value="ECO:0007669"/>
    <property type="project" value="UniProtKB-KW"/>
</dbReference>
<evidence type="ECO:0000259" key="12">
    <source>
        <dbReference type="PROSITE" id="PS51959"/>
    </source>
</evidence>
<comment type="cofactor">
    <cofactor evidence="1 11">
        <name>Mn(2+)</name>
        <dbReference type="ChEBI" id="CHEBI:29035"/>
    </cofactor>
</comment>
<evidence type="ECO:0000256" key="8">
    <source>
        <dbReference type="ARBA" id="ARBA00022884"/>
    </source>
</evidence>
<evidence type="ECO:0000256" key="3">
    <source>
        <dbReference type="ARBA" id="ARBA00011245"/>
    </source>
</evidence>
<dbReference type="Pfam" id="PF09412">
    <property type="entry name" value="XendoU"/>
    <property type="match status" value="1"/>
</dbReference>
<dbReference type="Proteomes" id="UP000035642">
    <property type="component" value="Unassembled WGS sequence"/>
</dbReference>
<dbReference type="GO" id="GO:0046872">
    <property type="term" value="F:metal ion binding"/>
    <property type="evidence" value="ECO:0007669"/>
    <property type="project" value="UniProtKB-UniRule"/>
</dbReference>
<dbReference type="GO" id="GO:0016787">
    <property type="term" value="F:hydrolase activity"/>
    <property type="evidence" value="ECO:0007669"/>
    <property type="project" value="UniProtKB-KW"/>
</dbReference>
<name>A0A0K0D467_ANGCA</name>
<dbReference type="InterPro" id="IPR037227">
    <property type="entry name" value="EndoU-like"/>
</dbReference>
<accession>A0A0K0D467</accession>
<keyword evidence="6 11" id="KW-0255">Endonuclease</keyword>
<evidence type="ECO:0000256" key="4">
    <source>
        <dbReference type="ARBA" id="ARBA00022722"/>
    </source>
</evidence>